<organism evidence="2 3">
    <name type="scientific">Cohnella lupini</name>
    <dbReference type="NCBI Taxonomy" id="1294267"/>
    <lineage>
        <taxon>Bacteria</taxon>
        <taxon>Bacillati</taxon>
        <taxon>Bacillota</taxon>
        <taxon>Bacilli</taxon>
        <taxon>Bacillales</taxon>
        <taxon>Paenibacillaceae</taxon>
        <taxon>Cohnella</taxon>
    </lineage>
</organism>
<keyword evidence="3" id="KW-1185">Reference proteome</keyword>
<dbReference type="Proteomes" id="UP000256869">
    <property type="component" value="Unassembled WGS sequence"/>
</dbReference>
<dbReference type="AlphaFoldDB" id="A0A3D9HYG8"/>
<dbReference type="Gene3D" id="2.170.120.40">
    <property type="entry name" value="YbbR-like domain"/>
    <property type="match status" value="2"/>
</dbReference>
<dbReference type="Gene3D" id="2.170.120.30">
    <property type="match status" value="2"/>
</dbReference>
<dbReference type="Pfam" id="PF07949">
    <property type="entry name" value="YbbR"/>
    <property type="match status" value="3"/>
</dbReference>
<comment type="caution">
    <text evidence="2">The sequence shown here is derived from an EMBL/GenBank/DDBJ whole genome shotgun (WGS) entry which is preliminary data.</text>
</comment>
<dbReference type="PANTHER" id="PTHR37804:SF1">
    <property type="entry name" value="CDAA REGULATORY PROTEIN CDAR"/>
    <property type="match status" value="1"/>
</dbReference>
<dbReference type="CDD" id="cd20206">
    <property type="entry name" value="YbbR"/>
    <property type="match status" value="1"/>
</dbReference>
<reference evidence="2 3" key="1">
    <citation type="submission" date="2018-07" db="EMBL/GenBank/DDBJ databases">
        <title>Genomic Encyclopedia of Type Strains, Phase III (KMG-III): the genomes of soil and plant-associated and newly described type strains.</title>
        <authorList>
            <person name="Whitman W."/>
        </authorList>
    </citation>
    <scope>NUCLEOTIDE SEQUENCE [LARGE SCALE GENOMIC DNA]</scope>
    <source>
        <strain evidence="2 3">CECT 8236</strain>
    </source>
</reference>
<sequence length="452" mass="48356">MDKWLNHPTASKLVALAIGILMWAVVHFDPDESTPNNVASLYDTRVIEAVIVQPYGLDERNYVLLGLEPQTVKLTVKGTRSDLTAAKSKDYRLQVDLRTVGEGKHTLPLEENLPRGITSVSMSPSMVTVNVEALQIKEFEVDIQTQGNPAKGYTVGTPIIKPSNRVHVTLPKNQLAKVERVGATLAIDGNKETIKNKSMKLAAYDASGKPIEGAIIDPAVLEVEVPITYPFKTVPLQFKLVGQMPTGLSIASFKPDVEQVTLYGPQDALDKVEFIEVDVQLDTLKNSGKVSIPMKIVAPIIEISPKNIDINIEVLLSATRTLEGLPITLSGLGPALKAVITDPASGKADITIQGAPAILDRLSPGDVDVIADLSGRGPGTYTVPLNVSLERFMEQAGGAKTITVEITDDVPASGTPEGEDEATTDTGGETETPVDPSEEVNAEEPVVDPVPQ</sequence>
<feature type="compositionally biased region" description="Acidic residues" evidence="1">
    <location>
        <begin position="436"/>
        <end position="446"/>
    </location>
</feature>
<dbReference type="InterPro" id="IPR053154">
    <property type="entry name" value="c-di-AMP_regulator"/>
</dbReference>
<evidence type="ECO:0000313" key="2">
    <source>
        <dbReference type="EMBL" id="RED54401.1"/>
    </source>
</evidence>
<name>A0A3D9HYG8_9BACL</name>
<evidence type="ECO:0000256" key="1">
    <source>
        <dbReference type="SAM" id="MobiDB-lite"/>
    </source>
</evidence>
<dbReference type="OrthoDB" id="1013291at2"/>
<proteinExistence type="predicted"/>
<feature type="region of interest" description="Disordered" evidence="1">
    <location>
        <begin position="407"/>
        <end position="452"/>
    </location>
</feature>
<accession>A0A3D9HYG8</accession>
<feature type="compositionally biased region" description="Low complexity" evidence="1">
    <location>
        <begin position="424"/>
        <end position="433"/>
    </location>
</feature>
<evidence type="ECO:0000313" key="3">
    <source>
        <dbReference type="Proteomes" id="UP000256869"/>
    </source>
</evidence>
<dbReference type="PANTHER" id="PTHR37804">
    <property type="entry name" value="CDAA REGULATORY PROTEIN CDAR"/>
    <property type="match status" value="1"/>
</dbReference>
<protein>
    <submittedName>
        <fullName evidence="2">YbbR domain-containing protein</fullName>
    </submittedName>
</protein>
<gene>
    <name evidence="2" type="ORF">DFP95_12520</name>
</gene>
<dbReference type="EMBL" id="QRDY01000025">
    <property type="protein sequence ID" value="RED54401.1"/>
    <property type="molecule type" value="Genomic_DNA"/>
</dbReference>
<dbReference type="InterPro" id="IPR012505">
    <property type="entry name" value="YbbR"/>
</dbReference>
<dbReference type="RefSeq" id="WP_115995408.1">
    <property type="nucleotide sequence ID" value="NZ_QRDY01000025.1"/>
</dbReference>